<reference evidence="2" key="1">
    <citation type="submission" date="2023-05" db="EMBL/GenBank/DDBJ databases">
        <title>Nepenthes gracilis genome sequencing.</title>
        <authorList>
            <person name="Fukushima K."/>
        </authorList>
    </citation>
    <scope>NUCLEOTIDE SEQUENCE</scope>
    <source>
        <strain evidence="2">SING2019-196</strain>
    </source>
</reference>
<proteinExistence type="predicted"/>
<evidence type="ECO:0000256" key="1">
    <source>
        <dbReference type="SAM" id="MobiDB-lite"/>
    </source>
</evidence>
<evidence type="ECO:0000313" key="3">
    <source>
        <dbReference type="Proteomes" id="UP001279734"/>
    </source>
</evidence>
<sequence length="83" mass="9246">MVRRPEAIQPALHNKQPTKEVSSQSAPTNAQVKTLRAAKKSAKARELPNSTSTMENISNKYVKFDEEHDLLEDGVWTEGLVAQ</sequence>
<gene>
    <name evidence="2" type="ORF">Nepgr_009600</name>
</gene>
<feature type="region of interest" description="Disordered" evidence="1">
    <location>
        <begin position="1"/>
        <end position="51"/>
    </location>
</feature>
<name>A0AAD3SAV3_NEPGR</name>
<keyword evidence="3" id="KW-1185">Reference proteome</keyword>
<evidence type="ECO:0000313" key="2">
    <source>
        <dbReference type="EMBL" id="GMH07760.1"/>
    </source>
</evidence>
<comment type="caution">
    <text evidence="2">The sequence shown here is derived from an EMBL/GenBank/DDBJ whole genome shotgun (WGS) entry which is preliminary data.</text>
</comment>
<feature type="compositionally biased region" description="Polar residues" evidence="1">
    <location>
        <begin position="19"/>
        <end position="32"/>
    </location>
</feature>
<organism evidence="2 3">
    <name type="scientific">Nepenthes gracilis</name>
    <name type="common">Slender pitcher plant</name>
    <dbReference type="NCBI Taxonomy" id="150966"/>
    <lineage>
        <taxon>Eukaryota</taxon>
        <taxon>Viridiplantae</taxon>
        <taxon>Streptophyta</taxon>
        <taxon>Embryophyta</taxon>
        <taxon>Tracheophyta</taxon>
        <taxon>Spermatophyta</taxon>
        <taxon>Magnoliopsida</taxon>
        <taxon>eudicotyledons</taxon>
        <taxon>Gunneridae</taxon>
        <taxon>Pentapetalae</taxon>
        <taxon>Caryophyllales</taxon>
        <taxon>Nepenthaceae</taxon>
        <taxon>Nepenthes</taxon>
    </lineage>
</organism>
<dbReference type="AlphaFoldDB" id="A0AAD3SAV3"/>
<dbReference type="Proteomes" id="UP001279734">
    <property type="component" value="Unassembled WGS sequence"/>
</dbReference>
<dbReference type="EMBL" id="BSYO01000007">
    <property type="protein sequence ID" value="GMH07760.1"/>
    <property type="molecule type" value="Genomic_DNA"/>
</dbReference>
<protein>
    <submittedName>
        <fullName evidence="2">Uncharacterized protein</fullName>
    </submittedName>
</protein>
<accession>A0AAD3SAV3</accession>